<evidence type="ECO:0000256" key="8">
    <source>
        <dbReference type="ARBA" id="ARBA00022989"/>
    </source>
</evidence>
<dbReference type="RefSeq" id="WP_109646308.1">
    <property type="nucleotide sequence ID" value="NZ_QGGB01000005.1"/>
</dbReference>
<dbReference type="GO" id="GO:0005886">
    <property type="term" value="C:plasma membrane"/>
    <property type="evidence" value="ECO:0007669"/>
    <property type="project" value="UniProtKB-SubCell"/>
</dbReference>
<dbReference type="GO" id="GO:0051992">
    <property type="term" value="F:UDP-N-acetylmuramoyl-L-alanyl-D-glutamyl-meso-2,6-diaminopimelyl-D-alanyl-D-alanine:undecaprenyl-phosphate transferase activity"/>
    <property type="evidence" value="ECO:0007669"/>
    <property type="project" value="RHEA"/>
</dbReference>
<feature type="transmembrane region" description="Helical" evidence="12">
    <location>
        <begin position="133"/>
        <end position="154"/>
    </location>
</feature>
<feature type="transmembrane region" description="Helical" evidence="12">
    <location>
        <begin position="211"/>
        <end position="231"/>
    </location>
</feature>
<evidence type="ECO:0000256" key="2">
    <source>
        <dbReference type="ARBA" id="ARBA00005583"/>
    </source>
</evidence>
<dbReference type="AlphaFoldDB" id="A0A316TUJ9"/>
<dbReference type="GO" id="GO:0008360">
    <property type="term" value="P:regulation of cell shape"/>
    <property type="evidence" value="ECO:0007669"/>
    <property type="project" value="UniProtKB-KW"/>
</dbReference>
<feature type="transmembrane region" description="Helical" evidence="12">
    <location>
        <begin position="76"/>
        <end position="93"/>
    </location>
</feature>
<keyword evidence="12 14" id="KW-0479">Metal-binding</keyword>
<evidence type="ECO:0000256" key="11">
    <source>
        <dbReference type="ARBA" id="ARBA00023316"/>
    </source>
</evidence>
<dbReference type="NCBIfam" id="TIGR00445">
    <property type="entry name" value="mraY"/>
    <property type="match status" value="1"/>
</dbReference>
<keyword evidence="4 12" id="KW-0808">Transferase</keyword>
<evidence type="ECO:0000256" key="14">
    <source>
        <dbReference type="PIRSR" id="PIRSR600715-1"/>
    </source>
</evidence>
<comment type="pathway">
    <text evidence="12">Cell wall biogenesis; peptidoglycan biosynthesis.</text>
</comment>
<protein>
    <recommendedName>
        <fullName evidence="12 13">Phospho-N-acetylmuramoyl-pentapeptide-transferase</fullName>
        <ecNumber evidence="12 13">2.7.8.13</ecNumber>
    </recommendedName>
    <alternativeName>
        <fullName evidence="12">UDP-MurNAc-pentapeptide phosphotransferase</fullName>
    </alternativeName>
</protein>
<evidence type="ECO:0000256" key="13">
    <source>
        <dbReference type="NCBIfam" id="TIGR00445"/>
    </source>
</evidence>
<feature type="binding site" evidence="14">
    <location>
        <position position="204"/>
    </location>
    <ligand>
        <name>Mg(2+)</name>
        <dbReference type="ChEBI" id="CHEBI:18420"/>
    </ligand>
</feature>
<evidence type="ECO:0000256" key="1">
    <source>
        <dbReference type="ARBA" id="ARBA00004141"/>
    </source>
</evidence>
<organism evidence="15 16">
    <name type="scientific">Rhodohalobacter mucosus</name>
    <dbReference type="NCBI Taxonomy" id="2079485"/>
    <lineage>
        <taxon>Bacteria</taxon>
        <taxon>Pseudomonadati</taxon>
        <taxon>Balneolota</taxon>
        <taxon>Balneolia</taxon>
        <taxon>Balneolales</taxon>
        <taxon>Balneolaceae</taxon>
        <taxon>Rhodohalobacter</taxon>
    </lineage>
</organism>
<keyword evidence="7 12" id="KW-0573">Peptidoglycan synthesis</keyword>
<dbReference type="InterPro" id="IPR003524">
    <property type="entry name" value="PNAcMuramoyl-5peptid_Trfase"/>
</dbReference>
<feature type="transmembrane region" description="Helical" evidence="12">
    <location>
        <begin position="356"/>
        <end position="375"/>
    </location>
</feature>
<dbReference type="PROSITE" id="PS01348">
    <property type="entry name" value="MRAY_2"/>
    <property type="match status" value="1"/>
</dbReference>
<reference evidence="15 16" key="1">
    <citation type="submission" date="2018-05" db="EMBL/GenBank/DDBJ databases">
        <title>Rhodohalobacter halophilus gen. nov., sp. nov., a moderately halophilic member of the family Balneolaceae.</title>
        <authorList>
            <person name="Liu Z.-W."/>
        </authorList>
    </citation>
    <scope>NUCLEOTIDE SEQUENCE [LARGE SCALE GENOMIC DNA]</scope>
    <source>
        <strain evidence="15 16">8A47</strain>
    </source>
</reference>
<dbReference type="GO" id="GO:0051301">
    <property type="term" value="P:cell division"/>
    <property type="evidence" value="ECO:0007669"/>
    <property type="project" value="UniProtKB-KW"/>
</dbReference>
<keyword evidence="3 12" id="KW-0132">Cell division</keyword>
<comment type="subcellular location">
    <subcellularLocation>
        <location evidence="12">Cell membrane</location>
        <topology evidence="12">Multi-pass membrane protein</topology>
    </subcellularLocation>
    <subcellularLocation>
        <location evidence="1">Membrane</location>
        <topology evidence="1">Multi-pass membrane protein</topology>
    </subcellularLocation>
</comment>
<keyword evidence="6 12" id="KW-0133">Cell shape</keyword>
<evidence type="ECO:0000256" key="4">
    <source>
        <dbReference type="ARBA" id="ARBA00022679"/>
    </source>
</evidence>
<comment type="function">
    <text evidence="12">Catalyzes the initial step of the lipid cycle reactions in the biosynthesis of the cell wall peptidoglycan: transfers peptidoglycan precursor phospho-MurNAc-pentapeptide from UDP-MurNAc-pentapeptide onto the lipid carrier undecaprenyl phosphate, yielding undecaprenyl-pyrophosphoryl-MurNAc-pentapeptide, known as lipid I.</text>
</comment>
<dbReference type="UniPathway" id="UPA00219"/>
<evidence type="ECO:0000256" key="3">
    <source>
        <dbReference type="ARBA" id="ARBA00022618"/>
    </source>
</evidence>
<comment type="similarity">
    <text evidence="2 12">Belongs to the glycosyltransferase 4 family. MraY subfamily.</text>
</comment>
<name>A0A316TUJ9_9BACT</name>
<dbReference type="PANTHER" id="PTHR22926">
    <property type="entry name" value="PHOSPHO-N-ACETYLMURAMOYL-PENTAPEPTIDE-TRANSFERASE"/>
    <property type="match status" value="1"/>
</dbReference>
<dbReference type="InterPro" id="IPR018480">
    <property type="entry name" value="PNAcMuramoyl-5peptid_Trfase_CS"/>
</dbReference>
<dbReference type="GO" id="GO:0008963">
    <property type="term" value="F:phospho-N-acetylmuramoyl-pentapeptide-transferase activity"/>
    <property type="evidence" value="ECO:0007669"/>
    <property type="project" value="UniProtKB-UniRule"/>
</dbReference>
<keyword evidence="5 12" id="KW-0812">Transmembrane</keyword>
<evidence type="ECO:0000256" key="9">
    <source>
        <dbReference type="ARBA" id="ARBA00023136"/>
    </source>
</evidence>
<feature type="transmembrane region" description="Helical" evidence="12">
    <location>
        <begin position="20"/>
        <end position="43"/>
    </location>
</feature>
<feature type="transmembrane region" description="Helical" evidence="12">
    <location>
        <begin position="174"/>
        <end position="199"/>
    </location>
</feature>
<proteinExistence type="inferred from homology"/>
<evidence type="ECO:0000256" key="10">
    <source>
        <dbReference type="ARBA" id="ARBA00023306"/>
    </source>
</evidence>
<feature type="transmembrane region" description="Helical" evidence="12">
    <location>
        <begin position="251"/>
        <end position="268"/>
    </location>
</feature>
<dbReference type="HAMAP" id="MF_00038">
    <property type="entry name" value="MraY"/>
    <property type="match status" value="1"/>
</dbReference>
<keyword evidence="8 12" id="KW-1133">Transmembrane helix</keyword>
<dbReference type="GO" id="GO:0046872">
    <property type="term" value="F:metal ion binding"/>
    <property type="evidence" value="ECO:0007669"/>
    <property type="project" value="UniProtKB-KW"/>
</dbReference>
<dbReference type="PANTHER" id="PTHR22926:SF5">
    <property type="entry name" value="PHOSPHO-N-ACETYLMURAMOYL-PENTAPEPTIDE-TRANSFERASE HOMOLOG"/>
    <property type="match status" value="1"/>
</dbReference>
<dbReference type="InterPro" id="IPR000715">
    <property type="entry name" value="Glycosyl_transferase_4"/>
</dbReference>
<dbReference type="OrthoDB" id="9805475at2"/>
<comment type="caution">
    <text evidence="15">The sequence shown here is derived from an EMBL/GenBank/DDBJ whole genome shotgun (WGS) entry which is preliminary data.</text>
</comment>
<evidence type="ECO:0000256" key="12">
    <source>
        <dbReference type="HAMAP-Rule" id="MF_00038"/>
    </source>
</evidence>
<dbReference type="PROSITE" id="PS01347">
    <property type="entry name" value="MRAY_1"/>
    <property type="match status" value="1"/>
</dbReference>
<keyword evidence="9 12" id="KW-0472">Membrane</keyword>
<feature type="transmembrane region" description="Helical" evidence="12">
    <location>
        <begin position="275"/>
        <end position="296"/>
    </location>
</feature>
<dbReference type="Pfam" id="PF00953">
    <property type="entry name" value="Glycos_transf_4"/>
    <property type="match status" value="1"/>
</dbReference>
<evidence type="ECO:0000256" key="7">
    <source>
        <dbReference type="ARBA" id="ARBA00022984"/>
    </source>
</evidence>
<dbReference type="Pfam" id="PF10555">
    <property type="entry name" value="MraY_sig1"/>
    <property type="match status" value="1"/>
</dbReference>
<dbReference type="CDD" id="cd06852">
    <property type="entry name" value="GT_MraY"/>
    <property type="match status" value="1"/>
</dbReference>
<keyword evidence="11 12" id="KW-0961">Cell wall biogenesis/degradation</keyword>
<feature type="transmembrane region" description="Helical" evidence="12">
    <location>
        <begin position="302"/>
        <end position="325"/>
    </location>
</feature>
<keyword evidence="10 12" id="KW-0131">Cell cycle</keyword>
<accession>A0A316TUJ9</accession>
<keyword evidence="16" id="KW-1185">Reference proteome</keyword>
<evidence type="ECO:0000313" key="16">
    <source>
        <dbReference type="Proteomes" id="UP000245533"/>
    </source>
</evidence>
<dbReference type="Proteomes" id="UP000245533">
    <property type="component" value="Unassembled WGS sequence"/>
</dbReference>
<comment type="catalytic activity">
    <reaction evidence="12">
        <text>UDP-N-acetyl-alpha-D-muramoyl-L-alanyl-gamma-D-glutamyl-meso-2,6-diaminopimeloyl-D-alanyl-D-alanine + di-trans,octa-cis-undecaprenyl phosphate = di-trans,octa-cis-undecaprenyl diphospho-N-acetyl-alpha-D-muramoyl-L-alanyl-D-glutamyl-meso-2,6-diaminopimeloyl-D-alanyl-D-alanine + UMP</text>
        <dbReference type="Rhea" id="RHEA:28386"/>
        <dbReference type="ChEBI" id="CHEBI:57865"/>
        <dbReference type="ChEBI" id="CHEBI:60392"/>
        <dbReference type="ChEBI" id="CHEBI:61386"/>
        <dbReference type="ChEBI" id="CHEBI:61387"/>
        <dbReference type="EC" id="2.7.8.13"/>
    </reaction>
</comment>
<gene>
    <name evidence="12" type="primary">mraY</name>
    <name evidence="15" type="ORF">DDZ15_06715</name>
</gene>
<dbReference type="GO" id="GO:0071555">
    <property type="term" value="P:cell wall organization"/>
    <property type="evidence" value="ECO:0007669"/>
    <property type="project" value="UniProtKB-KW"/>
</dbReference>
<dbReference type="EC" id="2.7.8.13" evidence="12 13"/>
<comment type="cofactor">
    <cofactor evidence="12 14">
        <name>Mg(2+)</name>
        <dbReference type="ChEBI" id="CHEBI:18420"/>
    </cofactor>
</comment>
<sequence length="378" mass="41764">MLYHLMNWLDEMYDLPGFGAVDFITTRTAFAAATALIISLIIGKNIINWLKRMQLGEVIREDIGLDTHLSKANTPTMGGVIIILAIVIPALLWMNLYSIYTWMIVFVTLILGIVGFVDDYIKVVKRDKSGLHGWLKIGGQVFVGLVLGATLYFWPDFQEFNTLSTVPFLKNVNIDYAFLGESIGWLIYIPLVIFIITAVSNSANLTDGLDGLLSGTSAIAGLILGIFAYVSGRVDFSGFLNIMYLPGSGELTIFAASMVGGCLGFLWYNSHPASVFMGDTGSLALGGALGALALMIHKELLLPIICGIFMVETLSVIIQTTWFRYTRTKTGIGRRIFLMTPIHHHFEKQGWPESKIVVRFWIVAILLGIISLLTLKLR</sequence>
<keyword evidence="12 14" id="KW-0460">Magnesium</keyword>
<evidence type="ECO:0000256" key="5">
    <source>
        <dbReference type="ARBA" id="ARBA00022692"/>
    </source>
</evidence>
<dbReference type="EMBL" id="QGGB01000005">
    <property type="protein sequence ID" value="PWN06959.1"/>
    <property type="molecule type" value="Genomic_DNA"/>
</dbReference>
<feature type="transmembrane region" description="Helical" evidence="12">
    <location>
        <begin position="99"/>
        <end position="121"/>
    </location>
</feature>
<keyword evidence="12" id="KW-1003">Cell membrane</keyword>
<evidence type="ECO:0000256" key="6">
    <source>
        <dbReference type="ARBA" id="ARBA00022960"/>
    </source>
</evidence>
<evidence type="ECO:0000313" key="15">
    <source>
        <dbReference type="EMBL" id="PWN06959.1"/>
    </source>
</evidence>
<feature type="binding site" evidence="14">
    <location>
        <position position="279"/>
    </location>
    <ligand>
        <name>Mg(2+)</name>
        <dbReference type="ChEBI" id="CHEBI:18420"/>
    </ligand>
</feature>
<dbReference type="GO" id="GO:0009252">
    <property type="term" value="P:peptidoglycan biosynthetic process"/>
    <property type="evidence" value="ECO:0007669"/>
    <property type="project" value="UniProtKB-UniRule"/>
</dbReference>